<dbReference type="InterPro" id="IPR001320">
    <property type="entry name" value="Iontro_rcpt_C"/>
</dbReference>
<feature type="domain" description="Ionotropic glutamate receptor C-terminal" evidence="3">
    <location>
        <begin position="3"/>
        <end position="46"/>
    </location>
</feature>
<protein>
    <recommendedName>
        <fullName evidence="3">Ionotropic glutamate receptor C-terminal domain-containing protein</fullName>
    </recommendedName>
</protein>
<organism evidence="4 5">
    <name type="scientific">Portunus trituberculatus</name>
    <name type="common">Swimming crab</name>
    <name type="synonym">Neptunus trituberculatus</name>
    <dbReference type="NCBI Taxonomy" id="210409"/>
    <lineage>
        <taxon>Eukaryota</taxon>
        <taxon>Metazoa</taxon>
        <taxon>Ecdysozoa</taxon>
        <taxon>Arthropoda</taxon>
        <taxon>Crustacea</taxon>
        <taxon>Multicrustacea</taxon>
        <taxon>Malacostraca</taxon>
        <taxon>Eumalacostraca</taxon>
        <taxon>Eucarida</taxon>
        <taxon>Decapoda</taxon>
        <taxon>Pleocyemata</taxon>
        <taxon>Brachyura</taxon>
        <taxon>Eubrachyura</taxon>
        <taxon>Portunoidea</taxon>
        <taxon>Portunidae</taxon>
        <taxon>Portuninae</taxon>
        <taxon>Portunus</taxon>
    </lineage>
</organism>
<dbReference type="OrthoDB" id="10463716at2759"/>
<dbReference type="Proteomes" id="UP000324222">
    <property type="component" value="Unassembled WGS sequence"/>
</dbReference>
<evidence type="ECO:0000313" key="5">
    <source>
        <dbReference type="Proteomes" id="UP000324222"/>
    </source>
</evidence>
<keyword evidence="5" id="KW-1185">Reference proteome</keyword>
<comment type="similarity">
    <text evidence="1">Belongs to the glutamate-gated ion channel (TC 1.A.10.1) family.</text>
</comment>
<feature type="chain" id="PRO_5023143715" description="Ionotropic glutamate receptor C-terminal domain-containing protein" evidence="2">
    <location>
        <begin position="20"/>
        <end position="83"/>
    </location>
</feature>
<name>A0A5B7JUJ9_PORTR</name>
<dbReference type="Gene3D" id="1.10.287.70">
    <property type="match status" value="1"/>
</dbReference>
<accession>A0A5B7JUJ9</accession>
<dbReference type="GO" id="GO:0015276">
    <property type="term" value="F:ligand-gated monoatomic ion channel activity"/>
    <property type="evidence" value="ECO:0007669"/>
    <property type="project" value="InterPro"/>
</dbReference>
<evidence type="ECO:0000313" key="4">
    <source>
        <dbReference type="EMBL" id="MPC99722.1"/>
    </source>
</evidence>
<proteinExistence type="inferred from homology"/>
<comment type="caution">
    <text evidence="4">The sequence shown here is derived from an EMBL/GenBank/DDBJ whole genome shotgun (WGS) entry which is preliminary data.</text>
</comment>
<evidence type="ECO:0000256" key="1">
    <source>
        <dbReference type="ARBA" id="ARBA00008685"/>
    </source>
</evidence>
<sequence length="83" mass="9411">MLWERILLGVWILITLVLAKSYEGNLMSLLAVRHVPQPFQSLREVLDDPSIIMIWEEGGSNTQLIIGRGTAKGKKKKVKKRPT</sequence>
<keyword evidence="2" id="KW-0732">Signal</keyword>
<dbReference type="EMBL" id="VSRR010119558">
    <property type="protein sequence ID" value="MPC99722.1"/>
    <property type="molecule type" value="Genomic_DNA"/>
</dbReference>
<feature type="signal peptide" evidence="2">
    <location>
        <begin position="1"/>
        <end position="19"/>
    </location>
</feature>
<evidence type="ECO:0000259" key="3">
    <source>
        <dbReference type="Pfam" id="PF00060"/>
    </source>
</evidence>
<dbReference type="AlphaFoldDB" id="A0A5B7JUJ9"/>
<dbReference type="GO" id="GO:0016020">
    <property type="term" value="C:membrane"/>
    <property type="evidence" value="ECO:0007669"/>
    <property type="project" value="InterPro"/>
</dbReference>
<evidence type="ECO:0000256" key="2">
    <source>
        <dbReference type="SAM" id="SignalP"/>
    </source>
</evidence>
<gene>
    <name evidence="4" type="ORF">E2C01_095152</name>
</gene>
<dbReference type="Pfam" id="PF00060">
    <property type="entry name" value="Lig_chan"/>
    <property type="match status" value="1"/>
</dbReference>
<reference evidence="4 5" key="1">
    <citation type="submission" date="2019-05" db="EMBL/GenBank/DDBJ databases">
        <title>Another draft genome of Portunus trituberculatus and its Hox gene families provides insights of decapod evolution.</title>
        <authorList>
            <person name="Jeong J.-H."/>
            <person name="Song I."/>
            <person name="Kim S."/>
            <person name="Choi T."/>
            <person name="Kim D."/>
            <person name="Ryu S."/>
            <person name="Kim W."/>
        </authorList>
    </citation>
    <scope>NUCLEOTIDE SEQUENCE [LARGE SCALE GENOMIC DNA]</scope>
    <source>
        <tissue evidence="4">Muscle</tissue>
    </source>
</reference>